<sequence>MRCKSFSAIVTSDIHGELRRFETIAAHIRQQKPALLLDNGDLLQGSFEHMYDTAHECDSQVIALANELGYDAMIFGNHEFNETPQRLHQLRKQATFPWISCNIGDFAQPYIVKMIEDVKVVVIGVTTHFTPHWDEHGYTKGLNFQQAYEALAAQLPRIRQQEEADIVIVSYHGGFAQDPNGTWIFDEGTGENEAEKMLYLPGIDLLITGHQHMQFVGKKNGVSYIQPGSHGTAFASVTFTYEHGTWQVAAQIVPVVEEAPRKPQVETWLAETIGKAPARLTYNDLQQTMIQGHPYIDWFHQFQRHITGADISVTELFFQEQGGLPQHVTREHIRRCYPRDNVLVTLEMTGAQICAALEQSAAVFATYEDGTLDYAVNVYPNTLQPYQFDFIGGVTFTCQWQQPVGQRITDVQVGAHAMQMDAVYTVAVNSFRAMGHPPFTMYQQANEIKRTVETIPQLLERYIRKSV</sequence>
<feature type="domain" description="Calcineurin-like phosphoesterase" evidence="3">
    <location>
        <begin position="9"/>
        <end position="213"/>
    </location>
</feature>
<evidence type="ECO:0008006" key="7">
    <source>
        <dbReference type="Google" id="ProtNLM"/>
    </source>
</evidence>
<keyword evidence="2" id="KW-0547">Nucleotide-binding</keyword>
<dbReference type="Pfam" id="PF02872">
    <property type="entry name" value="5_nucleotid_C"/>
    <property type="match status" value="1"/>
</dbReference>
<feature type="domain" description="5'-Nucleotidase C-terminal" evidence="4">
    <location>
        <begin position="281"/>
        <end position="443"/>
    </location>
</feature>
<dbReference type="InterPro" id="IPR029052">
    <property type="entry name" value="Metallo-depent_PP-like"/>
</dbReference>
<evidence type="ECO:0000259" key="4">
    <source>
        <dbReference type="Pfam" id="PF02872"/>
    </source>
</evidence>
<evidence type="ECO:0000259" key="3">
    <source>
        <dbReference type="Pfam" id="PF00149"/>
    </source>
</evidence>
<evidence type="ECO:0000256" key="1">
    <source>
        <dbReference type="ARBA" id="ARBA00022729"/>
    </source>
</evidence>
<dbReference type="AlphaFoldDB" id="A0A1C0Y5C6"/>
<name>A0A1C0Y5C6_9BACL</name>
<dbReference type="STRING" id="33978.A6M13_07890"/>
<evidence type="ECO:0000256" key="2">
    <source>
        <dbReference type="RuleBase" id="RU362119"/>
    </source>
</evidence>
<reference evidence="5 6" key="1">
    <citation type="submission" date="2016-07" db="EMBL/GenBank/DDBJ databases">
        <title>Caryophanon tenue genome sequencing.</title>
        <authorList>
            <person name="Verma A."/>
            <person name="Pal Y."/>
            <person name="Krishnamurthi S."/>
        </authorList>
    </citation>
    <scope>NUCLEOTIDE SEQUENCE [LARGE SCALE GENOMIC DNA]</scope>
    <source>
        <strain evidence="5 6">DSM 14152</strain>
    </source>
</reference>
<accession>A0A1C0Y5C6</accession>
<dbReference type="EMBL" id="MASJ01000042">
    <property type="protein sequence ID" value="OCS82343.1"/>
    <property type="molecule type" value="Genomic_DNA"/>
</dbReference>
<dbReference type="SUPFAM" id="SSF55816">
    <property type="entry name" value="5'-nucleotidase (syn. UDP-sugar hydrolase), C-terminal domain"/>
    <property type="match status" value="1"/>
</dbReference>
<dbReference type="InterPro" id="IPR006179">
    <property type="entry name" value="5_nucleotidase/apyrase"/>
</dbReference>
<dbReference type="InterPro" id="IPR008334">
    <property type="entry name" value="5'-Nucleotdase_C"/>
</dbReference>
<dbReference type="Pfam" id="PF00149">
    <property type="entry name" value="Metallophos"/>
    <property type="match status" value="1"/>
</dbReference>
<dbReference type="SUPFAM" id="SSF56300">
    <property type="entry name" value="Metallo-dependent phosphatases"/>
    <property type="match status" value="1"/>
</dbReference>
<comment type="similarity">
    <text evidence="2">Belongs to the 5'-nucleotidase family.</text>
</comment>
<dbReference type="Gene3D" id="3.60.21.10">
    <property type="match status" value="1"/>
</dbReference>
<organism evidence="5 6">
    <name type="scientific">Caryophanon tenue</name>
    <dbReference type="NCBI Taxonomy" id="33978"/>
    <lineage>
        <taxon>Bacteria</taxon>
        <taxon>Bacillati</taxon>
        <taxon>Bacillota</taxon>
        <taxon>Bacilli</taxon>
        <taxon>Bacillales</taxon>
        <taxon>Caryophanaceae</taxon>
        <taxon>Caryophanon</taxon>
    </lineage>
</organism>
<keyword evidence="2" id="KW-0378">Hydrolase</keyword>
<dbReference type="OrthoDB" id="9801679at2"/>
<proteinExistence type="inferred from homology"/>
<dbReference type="PRINTS" id="PR01607">
    <property type="entry name" value="APYRASEFAMLY"/>
</dbReference>
<dbReference type="InterPro" id="IPR004843">
    <property type="entry name" value="Calcineurin-like_PHP"/>
</dbReference>
<dbReference type="RefSeq" id="WP_066548817.1">
    <property type="nucleotide sequence ID" value="NZ_MASJ01000042.1"/>
</dbReference>
<dbReference type="InterPro" id="IPR036907">
    <property type="entry name" value="5'-Nucleotdase_C_sf"/>
</dbReference>
<dbReference type="PANTHER" id="PTHR11575">
    <property type="entry name" value="5'-NUCLEOTIDASE-RELATED"/>
    <property type="match status" value="1"/>
</dbReference>
<keyword evidence="6" id="KW-1185">Reference proteome</keyword>
<dbReference type="GO" id="GO:0016787">
    <property type="term" value="F:hydrolase activity"/>
    <property type="evidence" value="ECO:0007669"/>
    <property type="project" value="UniProtKB-KW"/>
</dbReference>
<evidence type="ECO:0000313" key="6">
    <source>
        <dbReference type="Proteomes" id="UP000093199"/>
    </source>
</evidence>
<dbReference type="GO" id="GO:0009166">
    <property type="term" value="P:nucleotide catabolic process"/>
    <property type="evidence" value="ECO:0007669"/>
    <property type="project" value="InterPro"/>
</dbReference>
<comment type="caution">
    <text evidence="5">The sequence shown here is derived from an EMBL/GenBank/DDBJ whole genome shotgun (WGS) entry which is preliminary data.</text>
</comment>
<keyword evidence="1" id="KW-0732">Signal</keyword>
<evidence type="ECO:0000313" key="5">
    <source>
        <dbReference type="EMBL" id="OCS82343.1"/>
    </source>
</evidence>
<dbReference type="PANTHER" id="PTHR11575:SF6">
    <property type="entry name" value="2',3'-CYCLIC-NUCLEOTIDE 2'-PHOSPHODIESTERASE_3'-NUCLEOTIDASE"/>
    <property type="match status" value="1"/>
</dbReference>
<gene>
    <name evidence="5" type="ORF">A6M13_07890</name>
</gene>
<dbReference type="GO" id="GO:0030288">
    <property type="term" value="C:outer membrane-bounded periplasmic space"/>
    <property type="evidence" value="ECO:0007669"/>
    <property type="project" value="TreeGrafter"/>
</dbReference>
<dbReference type="Gene3D" id="3.90.780.10">
    <property type="entry name" value="5'-Nucleotidase, C-terminal domain"/>
    <property type="match status" value="1"/>
</dbReference>
<protein>
    <recommendedName>
        <fullName evidence="7">Bifunctional metallophosphatase/5'-nucleotidase</fullName>
    </recommendedName>
</protein>
<dbReference type="Proteomes" id="UP000093199">
    <property type="component" value="Unassembled WGS sequence"/>
</dbReference>
<dbReference type="GO" id="GO:0000166">
    <property type="term" value="F:nucleotide binding"/>
    <property type="evidence" value="ECO:0007669"/>
    <property type="project" value="UniProtKB-KW"/>
</dbReference>